<dbReference type="SMART" id="SM00487">
    <property type="entry name" value="DEXDc"/>
    <property type="match status" value="1"/>
</dbReference>
<dbReference type="Pfam" id="PF04851">
    <property type="entry name" value="ResIII"/>
    <property type="match status" value="1"/>
</dbReference>
<dbReference type="PROSITE" id="PS51192">
    <property type="entry name" value="HELICASE_ATP_BIND_1"/>
    <property type="match status" value="1"/>
</dbReference>
<dbReference type="InterPro" id="IPR050742">
    <property type="entry name" value="Helicase_Restrict-Modif_Enz"/>
</dbReference>
<reference evidence="3" key="1">
    <citation type="journal article" date="2020" name="Nature">
        <title>Giant virus diversity and host interactions through global metagenomics.</title>
        <authorList>
            <person name="Schulz F."/>
            <person name="Roux S."/>
            <person name="Paez-Espino D."/>
            <person name="Jungbluth S."/>
            <person name="Walsh D.A."/>
            <person name="Denef V.J."/>
            <person name="McMahon K.D."/>
            <person name="Konstantinidis K.T."/>
            <person name="Eloe-Fadrosh E.A."/>
            <person name="Kyrpides N.C."/>
            <person name="Woyke T."/>
        </authorList>
    </citation>
    <scope>NUCLEOTIDE SEQUENCE</scope>
    <source>
        <strain evidence="3">GVMAG-M-3300009180-45</strain>
    </source>
</reference>
<dbReference type="InterPro" id="IPR006935">
    <property type="entry name" value="Helicase/UvrB_N"/>
</dbReference>
<evidence type="ECO:0008006" key="4">
    <source>
        <dbReference type="Google" id="ProtNLM"/>
    </source>
</evidence>
<dbReference type="GO" id="GO:0016787">
    <property type="term" value="F:hydrolase activity"/>
    <property type="evidence" value="ECO:0007669"/>
    <property type="project" value="InterPro"/>
</dbReference>
<feature type="domain" description="Helicase C-terminal" evidence="2">
    <location>
        <begin position="420"/>
        <end position="602"/>
    </location>
</feature>
<dbReference type="PANTHER" id="PTHR47396">
    <property type="entry name" value="TYPE I RESTRICTION ENZYME ECOKI R PROTEIN"/>
    <property type="match status" value="1"/>
</dbReference>
<name>A0A6C0F6D0_9ZZZZ</name>
<dbReference type="EMBL" id="MN739021">
    <property type="protein sequence ID" value="QHT35460.1"/>
    <property type="molecule type" value="Genomic_DNA"/>
</dbReference>
<accession>A0A6C0F6D0</accession>
<dbReference type="Gene3D" id="3.40.50.300">
    <property type="entry name" value="P-loop containing nucleotide triphosphate hydrolases"/>
    <property type="match status" value="2"/>
</dbReference>
<dbReference type="PANTHER" id="PTHR47396:SF1">
    <property type="entry name" value="ATP-DEPENDENT HELICASE IRC3-RELATED"/>
    <property type="match status" value="1"/>
</dbReference>
<dbReference type="InterPro" id="IPR027417">
    <property type="entry name" value="P-loop_NTPase"/>
</dbReference>
<dbReference type="AlphaFoldDB" id="A0A6C0F6D0"/>
<organism evidence="3">
    <name type="scientific">viral metagenome</name>
    <dbReference type="NCBI Taxonomy" id="1070528"/>
    <lineage>
        <taxon>unclassified sequences</taxon>
        <taxon>metagenomes</taxon>
        <taxon>organismal metagenomes</taxon>
    </lineage>
</organism>
<dbReference type="SMART" id="SM00490">
    <property type="entry name" value="HELICc"/>
    <property type="match status" value="1"/>
</dbReference>
<dbReference type="Pfam" id="PF00271">
    <property type="entry name" value="Helicase_C"/>
    <property type="match status" value="1"/>
</dbReference>
<sequence>MVNLTHPELAEIQTPSLPGASLEALNALRTKMCASSGKEYTLQPQQRLLRRILSPDSPTRNLLMVHGTGVGKTCTGIQIAEEYILRPEFQDKKVLVVASRAVQENFRTQIFDMSRVYLDKASDTLSSKQCTGRRYLDMLLRIESEPKNWENPEVRARLERTSDRIINEFYEFQPYNSFGAVIESKLTGTEADIDEDWIHENFDNRLLIIDEAHNITTEETTIAANLERLVKVAEGLVLVLLTATPMYDTYEEIIFFMNLFLWNERKQPFSTTLKASQFFNDDASLKEGDSEKTFREWCQDYVSYAKGESPFTFPFRLPPPTIADKDALARSFNNQPITPAQRIKYLSLVASQPEGEQLRILTSGVRDVADAKRAAMMAPTVSVFPGDKTFAQTFKTSKEQFTYAGEAFLTPENLPKYSSKFVSVLKSIQESSGVCLVFSNYVERGARLFAMALEEHGYSPHRGKTLFKKSSHVGASKGKYILISSAASDAEISSMLDAVKSRTNVHGEKVKVVVTSPLAAEGIDFRFIRQVHILDPWWNMSRIEQVVGRALRTCSHQDLPPKEQNCTVYLHVVRPDAEREAFDEYTYRTRVEAKGMRIAKVRKVLAESAMDCPIQVALPADWRELEVPQIRDEGHEEVVYRLKGMMAPAFDEAPDVEQCKVNESVPDPDHARPLSTYVDSRDEILTKLGKLFTDKSIWDREQLFAALRPFSRDVVIYTLQQAISTSFRFTDSFGRASLLESKGDLYALAPLGVPNSTVVERTTRPPKRVEIDLPEPEEEPEAPAQLEDDVLDKRRIAFKWPKDAGTRFSDKVKNGYIFDHQFTAAEKKAYIATKPDLPFLDRLQVPDSDIIVTGAMKELTGEDLTKYNDWVKQLKDRFVADREKMFASIASNGVLTVSLSEVADGVPKRVIGAKSFMPTVAGTGGNPVSKMKVVATYIDEKGVGAGALAGAELNTYVELLAREEHNIVWYTPEELEVLGEEAVKKDVLARLRAGPK</sequence>
<dbReference type="InterPro" id="IPR014001">
    <property type="entry name" value="Helicase_ATP-bd"/>
</dbReference>
<dbReference type="PROSITE" id="PS51194">
    <property type="entry name" value="HELICASE_CTER"/>
    <property type="match status" value="1"/>
</dbReference>
<proteinExistence type="predicted"/>
<protein>
    <recommendedName>
        <fullName evidence="4">Helicase ATP-binding domain-containing protein</fullName>
    </recommendedName>
</protein>
<dbReference type="GO" id="GO:0003677">
    <property type="term" value="F:DNA binding"/>
    <property type="evidence" value="ECO:0007669"/>
    <property type="project" value="InterPro"/>
</dbReference>
<feature type="domain" description="Helicase ATP-binding" evidence="1">
    <location>
        <begin position="53"/>
        <end position="263"/>
    </location>
</feature>
<dbReference type="GO" id="GO:0005829">
    <property type="term" value="C:cytosol"/>
    <property type="evidence" value="ECO:0007669"/>
    <property type="project" value="TreeGrafter"/>
</dbReference>
<dbReference type="SUPFAM" id="SSF52540">
    <property type="entry name" value="P-loop containing nucleoside triphosphate hydrolases"/>
    <property type="match status" value="1"/>
</dbReference>
<evidence type="ECO:0000313" key="3">
    <source>
        <dbReference type="EMBL" id="QHT35460.1"/>
    </source>
</evidence>
<dbReference type="InterPro" id="IPR001650">
    <property type="entry name" value="Helicase_C-like"/>
</dbReference>
<evidence type="ECO:0000259" key="1">
    <source>
        <dbReference type="PROSITE" id="PS51192"/>
    </source>
</evidence>
<evidence type="ECO:0000259" key="2">
    <source>
        <dbReference type="PROSITE" id="PS51194"/>
    </source>
</evidence>
<dbReference type="GO" id="GO:0005524">
    <property type="term" value="F:ATP binding"/>
    <property type="evidence" value="ECO:0007669"/>
    <property type="project" value="InterPro"/>
</dbReference>